<dbReference type="Pfam" id="PF04471">
    <property type="entry name" value="Mrr_cat"/>
    <property type="match status" value="1"/>
</dbReference>
<sequence>MKGLKPVSRRHDDSLSRVGWEQFEALVAGYYRSQGFQVEHVGTGETGRDSDGGVDLKLRRGESYILVQCKRWTAMKVPHNAVHELLGIMVNQGATGAILITSGEFTKAAIEAASRQRDFKLIDGHELRVMLGPVPDSALDSLARWRAPAPKMAGKAASGLGRAMVAKLVIAGLFLVFVVLVAQYLQSVILSLPAAVEPRPGTLTQVAERSTPVISPTVQVDADTCQELIDKPSGTYIDHCASGKAPQPLSEAQLREQQRRADAAMKVIADSTPEL</sequence>
<keyword evidence="1" id="KW-0472">Membrane</keyword>
<protein>
    <submittedName>
        <fullName evidence="3">Restriction endonuclease</fullName>
    </submittedName>
</protein>
<reference evidence="3 4" key="1">
    <citation type="submission" date="2021-02" db="EMBL/GenBank/DDBJ databases">
        <title>Lysobacter arenosi sp. nov., isolated from soil of gangwondo yeongwol, south Korea.</title>
        <authorList>
            <person name="Kim K.R."/>
            <person name="Kim K.H."/>
            <person name="Jeon C.O."/>
        </authorList>
    </citation>
    <scope>NUCLEOTIDE SEQUENCE [LARGE SCALE GENOMIC DNA]</scope>
    <source>
        <strain evidence="3 4">R7</strain>
    </source>
</reference>
<keyword evidence="3" id="KW-0540">Nuclease</keyword>
<dbReference type="SUPFAM" id="SSF52980">
    <property type="entry name" value="Restriction endonuclease-like"/>
    <property type="match status" value="1"/>
</dbReference>
<keyword evidence="1" id="KW-0812">Transmembrane</keyword>
<dbReference type="GO" id="GO:0004519">
    <property type="term" value="F:endonuclease activity"/>
    <property type="evidence" value="ECO:0007669"/>
    <property type="project" value="UniProtKB-KW"/>
</dbReference>
<dbReference type="Gene3D" id="3.40.1350.10">
    <property type="match status" value="1"/>
</dbReference>
<dbReference type="EMBL" id="CP071517">
    <property type="protein sequence ID" value="QSX76189.1"/>
    <property type="molecule type" value="Genomic_DNA"/>
</dbReference>
<evidence type="ECO:0000313" key="3">
    <source>
        <dbReference type="EMBL" id="QSX76189.1"/>
    </source>
</evidence>
<dbReference type="PANTHER" id="PTHR30015:SF7">
    <property type="entry name" value="TYPE IV METHYL-DIRECTED RESTRICTION ENZYME ECOKMRR"/>
    <property type="match status" value="1"/>
</dbReference>
<feature type="transmembrane region" description="Helical" evidence="1">
    <location>
        <begin position="165"/>
        <end position="185"/>
    </location>
</feature>
<evidence type="ECO:0000313" key="4">
    <source>
        <dbReference type="Proteomes" id="UP000663400"/>
    </source>
</evidence>
<gene>
    <name evidence="3" type="ORF">HIV01_006770</name>
</gene>
<feature type="domain" description="Restriction endonuclease type IV Mrr" evidence="2">
    <location>
        <begin position="16"/>
        <end position="130"/>
    </location>
</feature>
<organism evidence="3 4">
    <name type="scientific">Lysobacter arenosi</name>
    <dbReference type="NCBI Taxonomy" id="2795387"/>
    <lineage>
        <taxon>Bacteria</taxon>
        <taxon>Pseudomonadati</taxon>
        <taxon>Pseudomonadota</taxon>
        <taxon>Gammaproteobacteria</taxon>
        <taxon>Lysobacterales</taxon>
        <taxon>Lysobacteraceae</taxon>
        <taxon>Lysobacter</taxon>
    </lineage>
</organism>
<evidence type="ECO:0000259" key="2">
    <source>
        <dbReference type="Pfam" id="PF04471"/>
    </source>
</evidence>
<evidence type="ECO:0000256" key="1">
    <source>
        <dbReference type="SAM" id="Phobius"/>
    </source>
</evidence>
<keyword evidence="3" id="KW-0255">Endonuclease</keyword>
<dbReference type="InterPro" id="IPR011856">
    <property type="entry name" value="tRNA_endonuc-like_dom_sf"/>
</dbReference>
<accession>A0ABX7RFL8</accession>
<keyword evidence="3" id="KW-0378">Hydrolase</keyword>
<dbReference type="Proteomes" id="UP000663400">
    <property type="component" value="Chromosome"/>
</dbReference>
<dbReference type="PANTHER" id="PTHR30015">
    <property type="entry name" value="MRR RESTRICTION SYSTEM PROTEIN"/>
    <property type="match status" value="1"/>
</dbReference>
<proteinExistence type="predicted"/>
<dbReference type="InterPro" id="IPR011335">
    <property type="entry name" value="Restrct_endonuc-II-like"/>
</dbReference>
<name>A0ABX7RFL8_9GAMM</name>
<dbReference type="RefSeq" id="WP_200605647.1">
    <property type="nucleotide sequence ID" value="NZ_CP071517.1"/>
</dbReference>
<dbReference type="InterPro" id="IPR007560">
    <property type="entry name" value="Restrct_endonuc_IV_Mrr"/>
</dbReference>
<keyword evidence="1" id="KW-1133">Transmembrane helix</keyword>
<keyword evidence="4" id="KW-1185">Reference proteome</keyword>
<dbReference type="InterPro" id="IPR052906">
    <property type="entry name" value="Type_IV_Methyl-Rstrct_Enzyme"/>
</dbReference>